<dbReference type="Gramene" id="PNW74015">
    <property type="protein sequence ID" value="PNW74015"/>
    <property type="gene ID" value="CHLRE_13g581900v5"/>
</dbReference>
<dbReference type="OrthoDB" id="1028014at2759"/>
<organism evidence="2 3">
    <name type="scientific">Chlamydomonas reinhardtii</name>
    <name type="common">Chlamydomonas smithii</name>
    <dbReference type="NCBI Taxonomy" id="3055"/>
    <lineage>
        <taxon>Eukaryota</taxon>
        <taxon>Viridiplantae</taxon>
        <taxon>Chlorophyta</taxon>
        <taxon>core chlorophytes</taxon>
        <taxon>Chlorophyceae</taxon>
        <taxon>CS clade</taxon>
        <taxon>Chlamydomonadales</taxon>
        <taxon>Chlamydomonadaceae</taxon>
        <taxon>Chlamydomonas</taxon>
    </lineage>
</organism>
<feature type="compositionally biased region" description="Gly residues" evidence="1">
    <location>
        <begin position="61"/>
        <end position="70"/>
    </location>
</feature>
<evidence type="ECO:0000256" key="1">
    <source>
        <dbReference type="SAM" id="MobiDB-lite"/>
    </source>
</evidence>
<dbReference type="AlphaFoldDB" id="A0A2K3D0F0"/>
<evidence type="ECO:0000313" key="3">
    <source>
        <dbReference type="Proteomes" id="UP000006906"/>
    </source>
</evidence>
<reference evidence="2 3" key="1">
    <citation type="journal article" date="2007" name="Science">
        <title>The Chlamydomonas genome reveals the evolution of key animal and plant functions.</title>
        <authorList>
            <person name="Merchant S.S."/>
            <person name="Prochnik S.E."/>
            <person name="Vallon O."/>
            <person name="Harris E.H."/>
            <person name="Karpowicz S.J."/>
            <person name="Witman G.B."/>
            <person name="Terry A."/>
            <person name="Salamov A."/>
            <person name="Fritz-Laylin L.K."/>
            <person name="Marechal-Drouard L."/>
            <person name="Marshall W.F."/>
            <person name="Qu L.H."/>
            <person name="Nelson D.R."/>
            <person name="Sanderfoot A.A."/>
            <person name="Spalding M.H."/>
            <person name="Kapitonov V.V."/>
            <person name="Ren Q."/>
            <person name="Ferris P."/>
            <person name="Lindquist E."/>
            <person name="Shapiro H."/>
            <person name="Lucas S.M."/>
            <person name="Grimwood J."/>
            <person name="Schmutz J."/>
            <person name="Cardol P."/>
            <person name="Cerutti H."/>
            <person name="Chanfreau G."/>
            <person name="Chen C.L."/>
            <person name="Cognat V."/>
            <person name="Croft M.T."/>
            <person name="Dent R."/>
            <person name="Dutcher S."/>
            <person name="Fernandez E."/>
            <person name="Fukuzawa H."/>
            <person name="Gonzalez-Ballester D."/>
            <person name="Gonzalez-Halphen D."/>
            <person name="Hallmann A."/>
            <person name="Hanikenne M."/>
            <person name="Hippler M."/>
            <person name="Inwood W."/>
            <person name="Jabbari K."/>
            <person name="Kalanon M."/>
            <person name="Kuras R."/>
            <person name="Lefebvre P.A."/>
            <person name="Lemaire S.D."/>
            <person name="Lobanov A.V."/>
            <person name="Lohr M."/>
            <person name="Manuell A."/>
            <person name="Meier I."/>
            <person name="Mets L."/>
            <person name="Mittag M."/>
            <person name="Mittelmeier T."/>
            <person name="Moroney J.V."/>
            <person name="Moseley J."/>
            <person name="Napoli C."/>
            <person name="Nedelcu A.M."/>
            <person name="Niyogi K."/>
            <person name="Novoselov S.V."/>
            <person name="Paulsen I.T."/>
            <person name="Pazour G."/>
            <person name="Purton S."/>
            <person name="Ral J.P."/>
            <person name="Riano-Pachon D.M."/>
            <person name="Riekhof W."/>
            <person name="Rymarquis L."/>
            <person name="Schroda M."/>
            <person name="Stern D."/>
            <person name="Umen J."/>
            <person name="Willows R."/>
            <person name="Wilson N."/>
            <person name="Zimmer S.L."/>
            <person name="Allmer J."/>
            <person name="Balk J."/>
            <person name="Bisova K."/>
            <person name="Chen C.J."/>
            <person name="Elias M."/>
            <person name="Gendler K."/>
            <person name="Hauser C."/>
            <person name="Lamb M.R."/>
            <person name="Ledford H."/>
            <person name="Long J.C."/>
            <person name="Minagawa J."/>
            <person name="Page M.D."/>
            <person name="Pan J."/>
            <person name="Pootakham W."/>
            <person name="Roje S."/>
            <person name="Rose A."/>
            <person name="Stahlberg E."/>
            <person name="Terauchi A.M."/>
            <person name="Yang P."/>
            <person name="Ball S."/>
            <person name="Bowler C."/>
            <person name="Dieckmann C.L."/>
            <person name="Gladyshev V.N."/>
            <person name="Green P."/>
            <person name="Jorgensen R."/>
            <person name="Mayfield S."/>
            <person name="Mueller-Roeber B."/>
            <person name="Rajamani S."/>
            <person name="Sayre R.T."/>
            <person name="Brokstein P."/>
            <person name="Dubchak I."/>
            <person name="Goodstein D."/>
            <person name="Hornick L."/>
            <person name="Huang Y.W."/>
            <person name="Jhaveri J."/>
            <person name="Luo Y."/>
            <person name="Martinez D."/>
            <person name="Ngau W.C."/>
            <person name="Otillar B."/>
            <person name="Poliakov A."/>
            <person name="Porter A."/>
            <person name="Szajkowski L."/>
            <person name="Werner G."/>
            <person name="Zhou K."/>
            <person name="Grigoriev I.V."/>
            <person name="Rokhsar D.S."/>
            <person name="Grossman A.R."/>
        </authorList>
    </citation>
    <scope>NUCLEOTIDE SEQUENCE [LARGE SCALE GENOMIC DNA]</scope>
    <source>
        <strain evidence="3">CC-503</strain>
    </source>
</reference>
<gene>
    <name evidence="2" type="ORF">CHLRE_13g581900v5</name>
</gene>
<evidence type="ECO:0008006" key="4">
    <source>
        <dbReference type="Google" id="ProtNLM"/>
    </source>
</evidence>
<feature type="region of interest" description="Disordered" evidence="1">
    <location>
        <begin position="361"/>
        <end position="393"/>
    </location>
</feature>
<dbReference type="RefSeq" id="XP_042917557.1">
    <property type="nucleotide sequence ID" value="XM_043069582.1"/>
</dbReference>
<dbReference type="PANTHER" id="PTHR47643:SF2">
    <property type="entry name" value="TPR DOMAIN PROTEIN (AFU_ORTHOLOGUE AFUA_5G12710)"/>
    <property type="match status" value="1"/>
</dbReference>
<dbReference type="Gene3D" id="2.170.270.10">
    <property type="entry name" value="SET domain"/>
    <property type="match status" value="1"/>
</dbReference>
<accession>A0A2K3D0F0</accession>
<keyword evidence="3" id="KW-1185">Reference proteome</keyword>
<dbReference type="GeneID" id="5719331"/>
<sequence length="776" mass="81997">MRSVAANVPQSAPLSVRERILSSFHCSPSTSGRACCPAHGLPAARRQSTTCAASKAAKSGKSGGGQGFKGFGEAPKPAPQQQKRDLSFERDSDEELVGPAAAAAQQLGDEDYNEIRLKPAYQMYVDAGFKAQRYIAPSLALTRPEGEPLAQLAAGGATLPGDLLLVTPALAFVEGGFNELPELEDLHAAMMEDGPTPAQRRVMDVLEGLRPDPTAAAAAGSAGAAAAPTAPLPSLSTLDAKFWSGRGKDASAPAFSSKRLMGLLGRTAASFDSQDPASMQARHQKPVGFVSLWPEYALLGHSCVPNTSALVVGDRLFMHATDELAKGAPLTRNMIGTAITSPLSVRQAAVAEAMSDLLPAPSATSSASASTSSASTSSASASTSSASSSAPVPASVTAEEGGILAASEALLTSCRCRRCQLEASVSESLRDTLESAFAWYEQEATATFSRANEEEDMSLLRGLLAEAETIVAEVEEAVQGEPGLDDEQQDWIRASVYDVYDMLVTLDELVNADGADLEYLQTCLQLIRVFGPGSDSHFEVALKHESLRVHRLETFSEMLKREGRGRKKAISALDRKKLKALKDGADLAAEFRIESVILRYGYVTEQILQQLTEGLETYMEGLEQMSVMQAQGLTELTREMEVDGVRVQIVDKLEVAPGGGAGSRASSTEIINHDGMQLSVVDGPGSGGDDDIEGDGGDLVDVQEGAGEELDLEDLEDLDLGVDPEGRAPIDLELDGDVDMEAVQAAIDDALAQEIEAIEREEREKQARGKGADAKT</sequence>
<dbReference type="InParanoid" id="A0A2K3D0F0"/>
<dbReference type="Proteomes" id="UP000006906">
    <property type="component" value="Chromosome 13"/>
</dbReference>
<dbReference type="ExpressionAtlas" id="A0A2K3D0F0">
    <property type="expression patterns" value="differential"/>
</dbReference>
<proteinExistence type="predicted"/>
<evidence type="ECO:0000313" key="2">
    <source>
        <dbReference type="EMBL" id="PNW74015.1"/>
    </source>
</evidence>
<protein>
    <recommendedName>
        <fullName evidence="4">SET domain-containing protein</fullName>
    </recommendedName>
</protein>
<dbReference type="InterPro" id="IPR046341">
    <property type="entry name" value="SET_dom_sf"/>
</dbReference>
<dbReference type="OMA" id="CQLEASV"/>
<dbReference type="EMBL" id="CM008974">
    <property type="protein sequence ID" value="PNW74015.1"/>
    <property type="molecule type" value="Genomic_DNA"/>
</dbReference>
<dbReference type="KEGG" id="cre:CHLRE_13g581900v5"/>
<name>A0A2K3D0F0_CHLRE</name>
<dbReference type="InterPro" id="IPR053209">
    <property type="entry name" value="Gramillin-biosynth_MTr"/>
</dbReference>
<feature type="region of interest" description="Disordered" evidence="1">
    <location>
        <begin position="52"/>
        <end position="99"/>
    </location>
</feature>
<dbReference type="PANTHER" id="PTHR47643">
    <property type="entry name" value="TPR DOMAIN PROTEIN (AFU_ORTHOLOGUE AFUA_5G12710)"/>
    <property type="match status" value="1"/>
</dbReference>